<evidence type="ECO:0000256" key="1">
    <source>
        <dbReference type="SAM" id="SignalP"/>
    </source>
</evidence>
<protein>
    <submittedName>
        <fullName evidence="2">Putative secreted protein</fullName>
    </submittedName>
</protein>
<reference evidence="2" key="1">
    <citation type="submission" date="2018-01" db="EMBL/GenBank/DDBJ databases">
        <title>An insight into the sialome of Amazonian anophelines.</title>
        <authorList>
            <person name="Ribeiro J.M."/>
            <person name="Scarpassa V."/>
            <person name="Calvo E."/>
        </authorList>
    </citation>
    <scope>NUCLEOTIDE SEQUENCE</scope>
    <source>
        <tissue evidence="2">Salivary glands</tissue>
    </source>
</reference>
<evidence type="ECO:0000313" key="2">
    <source>
        <dbReference type="EMBL" id="MBW64000.1"/>
    </source>
</evidence>
<dbReference type="AlphaFoldDB" id="A0A2M4CF87"/>
<dbReference type="EMBL" id="GGFJ01014859">
    <property type="protein sequence ID" value="MBW64000.1"/>
    <property type="molecule type" value="Transcribed_RNA"/>
</dbReference>
<organism evidence="2">
    <name type="scientific">Anopheles marajoara</name>
    <dbReference type="NCBI Taxonomy" id="58244"/>
    <lineage>
        <taxon>Eukaryota</taxon>
        <taxon>Metazoa</taxon>
        <taxon>Ecdysozoa</taxon>
        <taxon>Arthropoda</taxon>
        <taxon>Hexapoda</taxon>
        <taxon>Insecta</taxon>
        <taxon>Pterygota</taxon>
        <taxon>Neoptera</taxon>
        <taxon>Endopterygota</taxon>
        <taxon>Diptera</taxon>
        <taxon>Nematocera</taxon>
        <taxon>Culicoidea</taxon>
        <taxon>Culicidae</taxon>
        <taxon>Anophelinae</taxon>
        <taxon>Anopheles</taxon>
    </lineage>
</organism>
<feature type="chain" id="PRO_5014617326" evidence="1">
    <location>
        <begin position="36"/>
        <end position="67"/>
    </location>
</feature>
<keyword evidence="1" id="KW-0732">Signal</keyword>
<proteinExistence type="predicted"/>
<sequence>MSLTPFEHLQRLTFHCHLCWFCCLTCCANMQATCCARTCDSGSMDMKFGISILNIILIIGEQLRCTV</sequence>
<name>A0A2M4CF87_9DIPT</name>
<accession>A0A2M4CF87</accession>
<feature type="signal peptide" evidence="1">
    <location>
        <begin position="1"/>
        <end position="35"/>
    </location>
</feature>